<gene>
    <name evidence="3" type="ORF">EJ08DRAFT_663113</name>
</gene>
<dbReference type="EMBL" id="MU007062">
    <property type="protein sequence ID" value="KAF2427184.1"/>
    <property type="molecule type" value="Genomic_DNA"/>
</dbReference>
<accession>A0A9P4NLV4</accession>
<keyword evidence="2" id="KW-0732">Signal</keyword>
<dbReference type="AlphaFoldDB" id="A0A9P4NLV4"/>
<feature type="chain" id="PRO_5040409001" evidence="2">
    <location>
        <begin position="17"/>
        <end position="299"/>
    </location>
</feature>
<feature type="signal peptide" evidence="2">
    <location>
        <begin position="1"/>
        <end position="16"/>
    </location>
</feature>
<name>A0A9P4NLV4_9PEZI</name>
<feature type="region of interest" description="Disordered" evidence="1">
    <location>
        <begin position="129"/>
        <end position="157"/>
    </location>
</feature>
<reference evidence="3" key="1">
    <citation type="journal article" date="2020" name="Stud. Mycol.">
        <title>101 Dothideomycetes genomes: a test case for predicting lifestyles and emergence of pathogens.</title>
        <authorList>
            <person name="Haridas S."/>
            <person name="Albert R."/>
            <person name="Binder M."/>
            <person name="Bloem J."/>
            <person name="Labutti K."/>
            <person name="Salamov A."/>
            <person name="Andreopoulos B."/>
            <person name="Baker S."/>
            <person name="Barry K."/>
            <person name="Bills G."/>
            <person name="Bluhm B."/>
            <person name="Cannon C."/>
            <person name="Castanera R."/>
            <person name="Culley D."/>
            <person name="Daum C."/>
            <person name="Ezra D."/>
            <person name="Gonzalez J."/>
            <person name="Henrissat B."/>
            <person name="Kuo A."/>
            <person name="Liang C."/>
            <person name="Lipzen A."/>
            <person name="Lutzoni F."/>
            <person name="Magnuson J."/>
            <person name="Mondo S."/>
            <person name="Nolan M."/>
            <person name="Ohm R."/>
            <person name="Pangilinan J."/>
            <person name="Park H.-J."/>
            <person name="Ramirez L."/>
            <person name="Alfaro M."/>
            <person name="Sun H."/>
            <person name="Tritt A."/>
            <person name="Yoshinaga Y."/>
            <person name="Zwiers L.-H."/>
            <person name="Turgeon B."/>
            <person name="Goodwin S."/>
            <person name="Spatafora J."/>
            <person name="Crous P."/>
            <person name="Grigoriev I."/>
        </authorList>
    </citation>
    <scope>NUCLEOTIDE SEQUENCE</scope>
    <source>
        <strain evidence="3">CBS 130266</strain>
    </source>
</reference>
<evidence type="ECO:0000256" key="2">
    <source>
        <dbReference type="SAM" id="SignalP"/>
    </source>
</evidence>
<protein>
    <submittedName>
        <fullName evidence="3">Uncharacterized protein</fullName>
    </submittedName>
</protein>
<evidence type="ECO:0000256" key="1">
    <source>
        <dbReference type="SAM" id="MobiDB-lite"/>
    </source>
</evidence>
<sequence length="299" mass="32488">MKCTVALLSTAALVTALPTFNFSTPTNTTIQGPAAPSSAVIPGSAYPSSAPLLDRPALLNTTANSTWFINNTSSTSPTSPSPSTSYYSRLRALRLQRLQSTKWSNSTTNLNGTWVQATSVSGAAQPSGVARASEVAQSSGGVRGVEDDKMKINGDNTMTWSGEREGPCILLRMVCRINWRMGAGARIEDQKSFKGDVVRKIACQCIILVIRVMNINLKAEARSTKSGSKYEHEELVIITANRRSRLFNDEELHLLLVRLTVVKNIANLKRYTPLGSLARSDVDSSVRVTQVIHHEYSSS</sequence>
<dbReference type="Proteomes" id="UP000800235">
    <property type="component" value="Unassembled WGS sequence"/>
</dbReference>
<organism evidence="3 4">
    <name type="scientific">Tothia fuscella</name>
    <dbReference type="NCBI Taxonomy" id="1048955"/>
    <lineage>
        <taxon>Eukaryota</taxon>
        <taxon>Fungi</taxon>
        <taxon>Dikarya</taxon>
        <taxon>Ascomycota</taxon>
        <taxon>Pezizomycotina</taxon>
        <taxon>Dothideomycetes</taxon>
        <taxon>Pleosporomycetidae</taxon>
        <taxon>Venturiales</taxon>
        <taxon>Cylindrosympodiaceae</taxon>
        <taxon>Tothia</taxon>
    </lineage>
</organism>
<evidence type="ECO:0000313" key="3">
    <source>
        <dbReference type="EMBL" id="KAF2427184.1"/>
    </source>
</evidence>
<comment type="caution">
    <text evidence="3">The sequence shown here is derived from an EMBL/GenBank/DDBJ whole genome shotgun (WGS) entry which is preliminary data.</text>
</comment>
<evidence type="ECO:0000313" key="4">
    <source>
        <dbReference type="Proteomes" id="UP000800235"/>
    </source>
</evidence>
<keyword evidence="4" id="KW-1185">Reference proteome</keyword>
<proteinExistence type="predicted"/>